<gene>
    <name evidence="2" type="ORF">F5972_33695</name>
</gene>
<keyword evidence="1" id="KW-1133">Transmembrane helix</keyword>
<proteinExistence type="predicted"/>
<organism evidence="2 3">
    <name type="scientific">Microbispora cellulosiformans</name>
    <dbReference type="NCBI Taxonomy" id="2614688"/>
    <lineage>
        <taxon>Bacteria</taxon>
        <taxon>Bacillati</taxon>
        <taxon>Actinomycetota</taxon>
        <taxon>Actinomycetes</taxon>
        <taxon>Streptosporangiales</taxon>
        <taxon>Streptosporangiaceae</taxon>
        <taxon>Microbispora</taxon>
    </lineage>
</organism>
<reference evidence="2 3" key="1">
    <citation type="submission" date="2019-09" db="EMBL/GenBank/DDBJ databases">
        <title>Screening of Novel Bioactive Compounds from Soil-Associated.</title>
        <authorList>
            <person name="Gong X."/>
        </authorList>
    </citation>
    <scope>NUCLEOTIDE SEQUENCE [LARGE SCALE GENOMIC DNA]</scope>
    <source>
        <strain evidence="2 3">Gxj-6</strain>
    </source>
</reference>
<accession>A0A5J5JVU4</accession>
<feature type="transmembrane region" description="Helical" evidence="1">
    <location>
        <begin position="81"/>
        <end position="104"/>
    </location>
</feature>
<evidence type="ECO:0000313" key="3">
    <source>
        <dbReference type="Proteomes" id="UP000327011"/>
    </source>
</evidence>
<keyword evidence="1" id="KW-0812">Transmembrane</keyword>
<dbReference type="RefSeq" id="WP_150939668.1">
    <property type="nucleotide sequence ID" value="NZ_VYTZ01000019.1"/>
</dbReference>
<keyword evidence="1" id="KW-0472">Membrane</keyword>
<evidence type="ECO:0000313" key="2">
    <source>
        <dbReference type="EMBL" id="KAA9373917.1"/>
    </source>
</evidence>
<sequence>MADVLADGLLASYDDQIGRFGDPDAAALAALADFGDADTVTAAFVRASPARKAAFTLLVAGPIAGLGWGAVLVTADGWASAIPLASRLALGLLLGSVVLMLVIAVREQRRCRTVRLAAPGGAGTVAVLDTVMLGTVVTLVPPPSLLLLVALTGSVARIMLAARAIPALITRLRPCCGIVSPKRARWQEAATGRCR</sequence>
<comment type="caution">
    <text evidence="2">The sequence shown here is derived from an EMBL/GenBank/DDBJ whole genome shotgun (WGS) entry which is preliminary data.</text>
</comment>
<name>A0A5J5JVU4_9ACTN</name>
<protein>
    <submittedName>
        <fullName evidence="2">Uncharacterized protein</fullName>
    </submittedName>
</protein>
<feature type="transmembrane region" description="Helical" evidence="1">
    <location>
        <begin position="145"/>
        <end position="165"/>
    </location>
</feature>
<keyword evidence="3" id="KW-1185">Reference proteome</keyword>
<feature type="transmembrane region" description="Helical" evidence="1">
    <location>
        <begin position="54"/>
        <end position="75"/>
    </location>
</feature>
<feature type="transmembrane region" description="Helical" evidence="1">
    <location>
        <begin position="116"/>
        <end position="139"/>
    </location>
</feature>
<evidence type="ECO:0000256" key="1">
    <source>
        <dbReference type="SAM" id="Phobius"/>
    </source>
</evidence>
<dbReference type="AlphaFoldDB" id="A0A5J5JVU4"/>
<dbReference type="EMBL" id="VYTZ01000019">
    <property type="protein sequence ID" value="KAA9373917.1"/>
    <property type="molecule type" value="Genomic_DNA"/>
</dbReference>
<dbReference type="Proteomes" id="UP000327011">
    <property type="component" value="Unassembled WGS sequence"/>
</dbReference>